<dbReference type="GO" id="GO:1990904">
    <property type="term" value="C:ribonucleoprotein complex"/>
    <property type="evidence" value="ECO:0007669"/>
    <property type="project" value="UniProtKB-KW"/>
</dbReference>
<dbReference type="Proteomes" id="UP000182860">
    <property type="component" value="Unassembled WGS sequence"/>
</dbReference>
<evidence type="ECO:0000256" key="3">
    <source>
        <dbReference type="HAMAP-Rule" id="MF_00360"/>
    </source>
</evidence>
<dbReference type="GO" id="GO:0005840">
    <property type="term" value="C:ribosome"/>
    <property type="evidence" value="ECO:0007669"/>
    <property type="project" value="UniProtKB-KW"/>
</dbReference>
<keyword evidence="3 5" id="KW-0689">Ribosomal protein</keyword>
<feature type="compositionally biased region" description="Basic and acidic residues" evidence="4">
    <location>
        <begin position="123"/>
        <end position="145"/>
    </location>
</feature>
<evidence type="ECO:0000313" key="5">
    <source>
        <dbReference type="EMBL" id="OIO07342.1"/>
    </source>
</evidence>
<dbReference type="EMBL" id="MNUV01000042">
    <property type="protein sequence ID" value="OIO07342.1"/>
    <property type="molecule type" value="Genomic_DNA"/>
</dbReference>
<gene>
    <name evidence="3" type="primary">rpsF</name>
    <name evidence="5" type="ORF">AUJ35_02225</name>
</gene>
<dbReference type="GO" id="GO:0005737">
    <property type="term" value="C:cytoplasm"/>
    <property type="evidence" value="ECO:0007669"/>
    <property type="project" value="UniProtKB-ARBA"/>
</dbReference>
<evidence type="ECO:0000256" key="4">
    <source>
        <dbReference type="SAM" id="MobiDB-lite"/>
    </source>
</evidence>
<protein>
    <recommendedName>
        <fullName evidence="2 3">Small ribosomal subunit protein bS6</fullName>
    </recommendedName>
</protein>
<sequence>MSKTKPSGASHYEILFVVSNRFTEDEAKTCIAKVEKLITESDGKITLNEYWGKKKLAYPIKHEAYGYYQLFEFDLEGKELAKLDEKLRLDNEILRFIIVVKKLKSDEQLKKEAKIKAKISKKQAEKEKEKKSQEVKKEELKESKTTKSGKAKANIESLDEKLEGILNADDLL</sequence>
<dbReference type="PANTHER" id="PTHR21011:SF1">
    <property type="entry name" value="SMALL RIBOSOMAL SUBUNIT PROTEIN BS6M"/>
    <property type="match status" value="1"/>
</dbReference>
<dbReference type="InterPro" id="IPR000529">
    <property type="entry name" value="Ribosomal_bS6"/>
</dbReference>
<dbReference type="AlphaFoldDB" id="A0A1J4TA27"/>
<keyword evidence="3" id="KW-0694">RNA-binding</keyword>
<dbReference type="Gene3D" id="3.30.70.60">
    <property type="match status" value="1"/>
</dbReference>
<dbReference type="SUPFAM" id="SSF54995">
    <property type="entry name" value="Ribosomal protein S6"/>
    <property type="match status" value="1"/>
</dbReference>
<dbReference type="GO" id="GO:0003735">
    <property type="term" value="F:structural constituent of ribosome"/>
    <property type="evidence" value="ECO:0007669"/>
    <property type="project" value="InterPro"/>
</dbReference>
<accession>A0A1J4TA27</accession>
<feature type="region of interest" description="Disordered" evidence="4">
    <location>
        <begin position="123"/>
        <end position="152"/>
    </location>
</feature>
<keyword evidence="3" id="KW-0699">rRNA-binding</keyword>
<proteinExistence type="inferred from homology"/>
<keyword evidence="3" id="KW-0687">Ribonucleoprotein</keyword>
<dbReference type="GO" id="GO:0006412">
    <property type="term" value="P:translation"/>
    <property type="evidence" value="ECO:0007669"/>
    <property type="project" value="UniProtKB-UniRule"/>
</dbReference>
<dbReference type="NCBIfam" id="TIGR00166">
    <property type="entry name" value="S6"/>
    <property type="match status" value="1"/>
</dbReference>
<comment type="caution">
    <text evidence="5">The sequence shown here is derived from an EMBL/GenBank/DDBJ whole genome shotgun (WGS) entry which is preliminary data.</text>
</comment>
<dbReference type="InterPro" id="IPR014717">
    <property type="entry name" value="Transl_elong_EF1B/ribsomal_bS6"/>
</dbReference>
<dbReference type="GO" id="GO:0070181">
    <property type="term" value="F:small ribosomal subunit rRNA binding"/>
    <property type="evidence" value="ECO:0007669"/>
    <property type="project" value="TreeGrafter"/>
</dbReference>
<comment type="function">
    <text evidence="3">Binds together with bS18 to 16S ribosomal RNA.</text>
</comment>
<dbReference type="InterPro" id="IPR020814">
    <property type="entry name" value="Ribosomal_S6_plastid/chlpt"/>
</dbReference>
<dbReference type="CDD" id="cd00473">
    <property type="entry name" value="bS6"/>
    <property type="match status" value="1"/>
</dbReference>
<dbReference type="PANTHER" id="PTHR21011">
    <property type="entry name" value="MITOCHONDRIAL 28S RIBOSOMAL PROTEIN S6"/>
    <property type="match status" value="1"/>
</dbReference>
<dbReference type="Pfam" id="PF01250">
    <property type="entry name" value="Ribosomal_S6"/>
    <property type="match status" value="1"/>
</dbReference>
<comment type="similarity">
    <text evidence="1 3">Belongs to the bacterial ribosomal protein bS6 family.</text>
</comment>
<organism evidence="5 6">
    <name type="scientific">Candidatus Falkowbacteria bacterium CG1_02_41_21</name>
    <dbReference type="NCBI Taxonomy" id="1805147"/>
    <lineage>
        <taxon>Bacteria</taxon>
        <taxon>Candidatus Falkowiibacteriota</taxon>
    </lineage>
</organism>
<name>A0A1J4TA27_9BACT</name>
<evidence type="ECO:0000256" key="2">
    <source>
        <dbReference type="ARBA" id="ARBA00035294"/>
    </source>
</evidence>
<dbReference type="InterPro" id="IPR035980">
    <property type="entry name" value="Ribosomal_bS6_sf"/>
</dbReference>
<dbReference type="HAMAP" id="MF_00360">
    <property type="entry name" value="Ribosomal_bS6"/>
    <property type="match status" value="1"/>
</dbReference>
<evidence type="ECO:0000256" key="1">
    <source>
        <dbReference type="ARBA" id="ARBA00009512"/>
    </source>
</evidence>
<reference evidence="5 6" key="1">
    <citation type="journal article" date="2016" name="Environ. Microbiol.">
        <title>Genomic resolution of a cold subsurface aquifer community provides metabolic insights for novel microbes adapted to high CO concentrations.</title>
        <authorList>
            <person name="Probst A.J."/>
            <person name="Castelle C.J."/>
            <person name="Singh A."/>
            <person name="Brown C.T."/>
            <person name="Anantharaman K."/>
            <person name="Sharon I."/>
            <person name="Hug L.A."/>
            <person name="Burstein D."/>
            <person name="Emerson J.B."/>
            <person name="Thomas B.C."/>
            <person name="Banfield J.F."/>
        </authorList>
    </citation>
    <scope>NUCLEOTIDE SEQUENCE [LARGE SCALE GENOMIC DNA]</scope>
    <source>
        <strain evidence="5">CG1_02_41_21</strain>
    </source>
</reference>
<evidence type="ECO:0000313" key="6">
    <source>
        <dbReference type="Proteomes" id="UP000182860"/>
    </source>
</evidence>